<dbReference type="EMBL" id="JAGMUV010000038">
    <property type="protein sequence ID" value="KAH7112411.1"/>
    <property type="molecule type" value="Genomic_DNA"/>
</dbReference>
<dbReference type="AlphaFoldDB" id="A0A9P9I961"/>
<reference evidence="2" key="1">
    <citation type="journal article" date="2021" name="Nat. Commun.">
        <title>Genetic determinants of endophytism in the Arabidopsis root mycobiome.</title>
        <authorList>
            <person name="Mesny F."/>
            <person name="Miyauchi S."/>
            <person name="Thiergart T."/>
            <person name="Pickel B."/>
            <person name="Atanasova L."/>
            <person name="Karlsson M."/>
            <person name="Huettel B."/>
            <person name="Barry K.W."/>
            <person name="Haridas S."/>
            <person name="Chen C."/>
            <person name="Bauer D."/>
            <person name="Andreopoulos W."/>
            <person name="Pangilinan J."/>
            <person name="LaButti K."/>
            <person name="Riley R."/>
            <person name="Lipzen A."/>
            <person name="Clum A."/>
            <person name="Drula E."/>
            <person name="Henrissat B."/>
            <person name="Kohler A."/>
            <person name="Grigoriev I.V."/>
            <person name="Martin F.M."/>
            <person name="Hacquard S."/>
        </authorList>
    </citation>
    <scope>NUCLEOTIDE SEQUENCE</scope>
    <source>
        <strain evidence="2">MPI-CAGE-AT-0147</strain>
    </source>
</reference>
<comment type="caution">
    <text evidence="2">The sequence shown here is derived from an EMBL/GenBank/DDBJ whole genome shotgun (WGS) entry which is preliminary data.</text>
</comment>
<sequence>MEVLGVAANVIAVVDLSIKVASLCVQYAKDVKNAAADIERLKKEVNNLKGVSEAVQELLDSPNGAKLEKSQRLKDDLDNGLSQLKSLKLRLTPRTSHKAMSRIGLHALKWPFQSKEVDDLAGRLRRPAETIDRTLQVEQT</sequence>
<keyword evidence="1" id="KW-0175">Coiled coil</keyword>
<name>A0A9P9I961_9HYPO</name>
<protein>
    <recommendedName>
        <fullName evidence="4">Fungal N-terminal domain-containing protein</fullName>
    </recommendedName>
</protein>
<evidence type="ECO:0000313" key="2">
    <source>
        <dbReference type="EMBL" id="KAH7112411.1"/>
    </source>
</evidence>
<proteinExistence type="predicted"/>
<organism evidence="2 3">
    <name type="scientific">Dactylonectria macrodidyma</name>
    <dbReference type="NCBI Taxonomy" id="307937"/>
    <lineage>
        <taxon>Eukaryota</taxon>
        <taxon>Fungi</taxon>
        <taxon>Dikarya</taxon>
        <taxon>Ascomycota</taxon>
        <taxon>Pezizomycotina</taxon>
        <taxon>Sordariomycetes</taxon>
        <taxon>Hypocreomycetidae</taxon>
        <taxon>Hypocreales</taxon>
        <taxon>Nectriaceae</taxon>
        <taxon>Dactylonectria</taxon>
    </lineage>
</organism>
<feature type="coiled-coil region" evidence="1">
    <location>
        <begin position="24"/>
        <end position="58"/>
    </location>
</feature>
<keyword evidence="3" id="KW-1185">Reference proteome</keyword>
<evidence type="ECO:0000313" key="3">
    <source>
        <dbReference type="Proteomes" id="UP000738349"/>
    </source>
</evidence>
<evidence type="ECO:0008006" key="4">
    <source>
        <dbReference type="Google" id="ProtNLM"/>
    </source>
</evidence>
<accession>A0A9P9I961</accession>
<evidence type="ECO:0000256" key="1">
    <source>
        <dbReference type="SAM" id="Coils"/>
    </source>
</evidence>
<gene>
    <name evidence="2" type="ORF">EDB81DRAFT_670836</name>
</gene>
<dbReference type="OrthoDB" id="538223at2759"/>
<dbReference type="Proteomes" id="UP000738349">
    <property type="component" value="Unassembled WGS sequence"/>
</dbReference>